<dbReference type="EMBL" id="JRUE01000264">
    <property type="protein sequence ID" value="KXZ61996.1"/>
    <property type="molecule type" value="Genomic_DNA"/>
</dbReference>
<dbReference type="Proteomes" id="UP000075680">
    <property type="component" value="Unassembled WGS sequence"/>
</dbReference>
<dbReference type="AlphaFoldDB" id="A0A150HIV0"/>
<proteinExistence type="predicted"/>
<accession>A0A150HIV0</accession>
<comment type="caution">
    <text evidence="1">The sequence shown here is derived from an EMBL/GenBank/DDBJ whole genome shotgun (WGS) entry which is preliminary data.</text>
</comment>
<protein>
    <submittedName>
        <fullName evidence="1">Uncharacterized protein</fullName>
    </submittedName>
</protein>
<dbReference type="PATRIC" id="fig|52133.18.peg.3618"/>
<organism evidence="1 2">
    <name type="scientific">Acinetobacter venetianus</name>
    <dbReference type="NCBI Taxonomy" id="52133"/>
    <lineage>
        <taxon>Bacteria</taxon>
        <taxon>Pseudomonadati</taxon>
        <taxon>Pseudomonadota</taxon>
        <taxon>Gammaproteobacteria</taxon>
        <taxon>Moraxellales</taxon>
        <taxon>Moraxellaceae</taxon>
        <taxon>Acinetobacter</taxon>
    </lineage>
</organism>
<dbReference type="RefSeq" id="WP_061519882.1">
    <property type="nucleotide sequence ID" value="NZ_JRUE01000264.1"/>
</dbReference>
<gene>
    <name evidence="1" type="ORF">AVENLUH5627_03531</name>
</gene>
<name>A0A150HIV0_9GAMM</name>
<evidence type="ECO:0000313" key="2">
    <source>
        <dbReference type="Proteomes" id="UP000075680"/>
    </source>
</evidence>
<evidence type="ECO:0000313" key="1">
    <source>
        <dbReference type="EMBL" id="KXZ61996.1"/>
    </source>
</evidence>
<reference evidence="1 2" key="1">
    <citation type="journal article" date="2016" name="Sci. Rep.">
        <title>Genomic and phenotypic characterization of the species Acinetobacter venetianus.</title>
        <authorList>
            <person name="Fondi M."/>
            <person name="Maida I."/>
            <person name="Perrin E."/>
            <person name="Orlandini V."/>
            <person name="La Torre L."/>
            <person name="Bosi E."/>
            <person name="Negroni A."/>
            <person name="Zanaroli G."/>
            <person name="Fava F."/>
            <person name="Decorosi F."/>
            <person name="Giovannetti L."/>
            <person name="Viti C."/>
            <person name="Vaneechoutte M."/>
            <person name="Dijkshoorn L."/>
            <person name="Fani R."/>
        </authorList>
    </citation>
    <scope>NUCLEOTIDE SEQUENCE [LARGE SCALE GENOMIC DNA]</scope>
    <source>
        <strain evidence="1 2">LUH5627</strain>
    </source>
</reference>
<sequence>MQPTELKQLPDWLLEQLPQITEPAILSLRDTKLVVTYPDRMEAIHESLKDVQHQIHHVKPTDLQILPEVYQYFGKDKESGGLFFKTSEHLSSSLFSYTDKNKFEHLQSALQTAFENEQAYLANPTDFLTAYHFIDTHPAFWTVIGDVPSWHWNTWGHCQNVYHGAYNDEDNGQLVIYLETGSHLNKVEDGGKLYQEHYHDYRLDVWANTFEQAFIKLAAKVYKFFDHQGVERLNVPHIKPAWVLELEERIAEFKKWKDEEL</sequence>